<dbReference type="Pfam" id="PF13547">
    <property type="entry name" value="GTA_TIM"/>
    <property type="match status" value="1"/>
</dbReference>
<evidence type="ECO:0000259" key="1">
    <source>
        <dbReference type="Pfam" id="PF13547"/>
    </source>
</evidence>
<protein>
    <submittedName>
        <fullName evidence="2">Glycoside hydrolase TIM-barrel-like domain-containing protein</fullName>
    </submittedName>
</protein>
<keyword evidence="3" id="KW-1185">Reference proteome</keyword>
<name>A0A975P6W8_9RHOB</name>
<organism evidence="2 3">
    <name type="scientific">Gemmobacter fulvus</name>
    <dbReference type="NCBI Taxonomy" id="2840474"/>
    <lineage>
        <taxon>Bacteria</taxon>
        <taxon>Pseudomonadati</taxon>
        <taxon>Pseudomonadota</taxon>
        <taxon>Alphaproteobacteria</taxon>
        <taxon>Rhodobacterales</taxon>
        <taxon>Paracoccaceae</taxon>
        <taxon>Gemmobacter</taxon>
    </lineage>
</organism>
<accession>A0A975P6W8</accession>
<dbReference type="AlphaFoldDB" id="A0A975P6W8"/>
<dbReference type="Gene3D" id="3.20.20.80">
    <property type="entry name" value="Glycosidases"/>
    <property type="match status" value="1"/>
</dbReference>
<gene>
    <name evidence="2" type="ORF">KM031_02135</name>
</gene>
<dbReference type="Proteomes" id="UP000679352">
    <property type="component" value="Chromosome"/>
</dbReference>
<keyword evidence="2" id="KW-0378">Hydrolase</keyword>
<reference evidence="2" key="1">
    <citation type="submission" date="2021-06" db="EMBL/GenBank/DDBJ databases">
        <title>Direct submission.</title>
        <authorList>
            <person name="Lee C.-S."/>
            <person name="Jin L."/>
        </authorList>
    </citation>
    <scope>NUCLEOTIDE SEQUENCE</scope>
    <source>
        <strain evidence="2">Con5</strain>
    </source>
</reference>
<dbReference type="EMBL" id="CP076361">
    <property type="protein sequence ID" value="QWK90735.1"/>
    <property type="molecule type" value="Genomic_DNA"/>
</dbReference>
<dbReference type="KEGG" id="gfu:KM031_02135"/>
<dbReference type="CDD" id="cd19607">
    <property type="entry name" value="GTA_TIM-barrel-like"/>
    <property type="match status" value="1"/>
</dbReference>
<sequence>MATILLSAAGAAIGSGFGGTILGLSGAVIGRAAGATLGRIIDQKLIGAGSDAVEIGRVERFRLMGASEGAAVAQVFGRIRVAGQVIWATRFMETAASTGGGKGAPSPRTTTYSYSVSLAVALCAGRIASVGRIWADGVEIAPSSVNLRVYHGDDDQLPDPKIEAVEGAGLAPAYRGIAYVVIEDLDLAPFGNRVPQLSFEVIRPAQSPAADAMTDLQRAVRAVALIPGTGEYALATTPVHYSEGDAAVRSANVNSPSGKPDFSTALEQLREELPHCGSVSLVVSWFGDDLRCGSCQVKPKVEQRALEGKGMIWRAGGIGRDAAEEVARVEGKSVYGGTPADASVIEAITALRAAGQEVMFYPFILMEQLAGNDLPDPWTGAPDQPVLPWRGRITLDAAPGQADSTDRTAAAAAEVAAFFGTAQPGDFTVEAGQISYSGPEDWRYRRFILHYAHLCAAAGGVDAFCIGSEMRALTQIRGAGDSFPAVAALRQLLTEVRAILGPEVKISYAADWSEYFGYHADGNVYFHLDPLWADPDIDFVGIDNCLSSVLLSFTRSNHGPQVPVFRS</sequence>
<dbReference type="InterPro" id="IPR025195">
    <property type="entry name" value="GTA_TIM_dom"/>
</dbReference>
<evidence type="ECO:0000313" key="3">
    <source>
        <dbReference type="Proteomes" id="UP000679352"/>
    </source>
</evidence>
<proteinExistence type="predicted"/>
<dbReference type="GO" id="GO:0016787">
    <property type="term" value="F:hydrolase activity"/>
    <property type="evidence" value="ECO:0007669"/>
    <property type="project" value="UniProtKB-KW"/>
</dbReference>
<evidence type="ECO:0000313" key="2">
    <source>
        <dbReference type="EMBL" id="QWK90735.1"/>
    </source>
</evidence>
<feature type="domain" description="GTA TIM-barrel-like" evidence="1">
    <location>
        <begin position="442"/>
        <end position="545"/>
    </location>
</feature>